<evidence type="ECO:0000256" key="4">
    <source>
        <dbReference type="ARBA" id="ARBA00022679"/>
    </source>
</evidence>
<reference evidence="12" key="1">
    <citation type="submission" date="2021-03" db="EMBL/GenBank/DDBJ databases">
        <title>Assistant Professor.</title>
        <authorList>
            <person name="Huq M.A."/>
        </authorList>
    </citation>
    <scope>NUCLEOTIDE SEQUENCE [LARGE SCALE GENOMIC DNA]</scope>
    <source>
        <strain evidence="12">MAH-28</strain>
    </source>
</reference>
<dbReference type="PANTHER" id="PTHR33908">
    <property type="entry name" value="MANNOSYLTRANSFERASE YKCB-RELATED"/>
    <property type="match status" value="1"/>
</dbReference>
<feature type="chain" id="PRO_5046699717" evidence="9">
    <location>
        <begin position="21"/>
        <end position="489"/>
    </location>
</feature>
<keyword evidence="3" id="KW-0328">Glycosyltransferase</keyword>
<protein>
    <submittedName>
        <fullName evidence="11">Glycosyltransferase family 39 protein</fullName>
    </submittedName>
</protein>
<dbReference type="PANTHER" id="PTHR33908:SF11">
    <property type="entry name" value="MEMBRANE PROTEIN"/>
    <property type="match status" value="1"/>
</dbReference>
<feature type="transmembrane region" description="Helical" evidence="8">
    <location>
        <begin position="73"/>
        <end position="91"/>
    </location>
</feature>
<evidence type="ECO:0000259" key="10">
    <source>
        <dbReference type="Pfam" id="PF13231"/>
    </source>
</evidence>
<evidence type="ECO:0000256" key="9">
    <source>
        <dbReference type="SAM" id="SignalP"/>
    </source>
</evidence>
<dbReference type="InterPro" id="IPR038731">
    <property type="entry name" value="RgtA/B/C-like"/>
</dbReference>
<feature type="transmembrane region" description="Helical" evidence="8">
    <location>
        <begin position="148"/>
        <end position="178"/>
    </location>
</feature>
<proteinExistence type="predicted"/>
<feature type="transmembrane region" description="Helical" evidence="8">
    <location>
        <begin position="285"/>
        <end position="302"/>
    </location>
</feature>
<accession>A0ABS3YCZ1</accession>
<dbReference type="RefSeq" id="WP_209145526.1">
    <property type="nucleotide sequence ID" value="NZ_JAGHKP010000002.1"/>
</dbReference>
<keyword evidence="5 8" id="KW-0812">Transmembrane</keyword>
<keyword evidence="4" id="KW-0808">Transferase</keyword>
<keyword evidence="12" id="KW-1185">Reference proteome</keyword>
<name>A0ABS3YCZ1_9BACT</name>
<keyword evidence="2" id="KW-1003">Cell membrane</keyword>
<dbReference type="Pfam" id="PF13231">
    <property type="entry name" value="PMT_2"/>
    <property type="match status" value="1"/>
</dbReference>
<evidence type="ECO:0000256" key="8">
    <source>
        <dbReference type="SAM" id="Phobius"/>
    </source>
</evidence>
<evidence type="ECO:0000256" key="6">
    <source>
        <dbReference type="ARBA" id="ARBA00022989"/>
    </source>
</evidence>
<keyword evidence="6 8" id="KW-1133">Transmembrane helix</keyword>
<feature type="domain" description="Glycosyltransferase RgtA/B/C/D-like" evidence="10">
    <location>
        <begin position="50"/>
        <end position="208"/>
    </location>
</feature>
<keyword evidence="9" id="KW-0732">Signal</keyword>
<comment type="caution">
    <text evidence="11">The sequence shown here is derived from an EMBL/GenBank/DDBJ whole genome shotgun (WGS) entry which is preliminary data.</text>
</comment>
<evidence type="ECO:0000256" key="5">
    <source>
        <dbReference type="ARBA" id="ARBA00022692"/>
    </source>
</evidence>
<feature type="transmembrane region" description="Helical" evidence="8">
    <location>
        <begin position="241"/>
        <end position="258"/>
    </location>
</feature>
<organism evidence="11 12">
    <name type="scientific">Chitinophaga chungangae</name>
    <dbReference type="NCBI Taxonomy" id="2821488"/>
    <lineage>
        <taxon>Bacteria</taxon>
        <taxon>Pseudomonadati</taxon>
        <taxon>Bacteroidota</taxon>
        <taxon>Chitinophagia</taxon>
        <taxon>Chitinophagales</taxon>
        <taxon>Chitinophagaceae</taxon>
        <taxon>Chitinophaga</taxon>
    </lineage>
</organism>
<feature type="transmembrane region" description="Helical" evidence="8">
    <location>
        <begin position="314"/>
        <end position="332"/>
    </location>
</feature>
<comment type="subcellular location">
    <subcellularLocation>
        <location evidence="1">Cell membrane</location>
        <topology evidence="1">Multi-pass membrane protein</topology>
    </subcellularLocation>
</comment>
<feature type="transmembrane region" description="Helical" evidence="8">
    <location>
        <begin position="190"/>
        <end position="210"/>
    </location>
</feature>
<gene>
    <name evidence="11" type="ORF">J7I43_09980</name>
</gene>
<evidence type="ECO:0000256" key="2">
    <source>
        <dbReference type="ARBA" id="ARBA00022475"/>
    </source>
</evidence>
<feature type="transmembrane region" description="Helical" evidence="8">
    <location>
        <begin position="263"/>
        <end position="279"/>
    </location>
</feature>
<evidence type="ECO:0000313" key="11">
    <source>
        <dbReference type="EMBL" id="MBO9152538.1"/>
    </source>
</evidence>
<evidence type="ECO:0000256" key="3">
    <source>
        <dbReference type="ARBA" id="ARBA00022676"/>
    </source>
</evidence>
<evidence type="ECO:0000256" key="1">
    <source>
        <dbReference type="ARBA" id="ARBA00004651"/>
    </source>
</evidence>
<dbReference type="InterPro" id="IPR050297">
    <property type="entry name" value="LipidA_mod_glycosyltrf_83"/>
</dbReference>
<feature type="signal peptide" evidence="9">
    <location>
        <begin position="1"/>
        <end position="20"/>
    </location>
</feature>
<dbReference type="EMBL" id="JAGHKP010000002">
    <property type="protein sequence ID" value="MBO9152538.1"/>
    <property type="molecule type" value="Genomic_DNA"/>
</dbReference>
<feature type="transmembrane region" description="Helical" evidence="8">
    <location>
        <begin position="97"/>
        <end position="114"/>
    </location>
</feature>
<evidence type="ECO:0000313" key="12">
    <source>
        <dbReference type="Proteomes" id="UP000679126"/>
    </source>
</evidence>
<dbReference type="Proteomes" id="UP000679126">
    <property type="component" value="Unassembled WGS sequence"/>
</dbReference>
<evidence type="ECO:0000256" key="7">
    <source>
        <dbReference type="ARBA" id="ARBA00023136"/>
    </source>
</evidence>
<sequence>MKRYLPLIFALCLVKLAVHLAGNPHYDFMRDELLHLSAGYHPAWGYFEFPPFIGWVAKVSLSLFGHSLAGMRFFATLAGLVILVVCCLMAVELGGKKWAVFLAGVCALAFLPYYRNHFLFQPVAFDQFFWALGFYFVLKYVNTERNEYLVYTAIAAGLGLMNKYTFVIWIAGILIALLFHEKARVYRNKWLYIAGGIVLLIFLPNIIWQYQHGIPFLLHLQQLSKTQLEKNSVFEFALNQVLSPLTLIVSLGGLYFLLRRPRWRFLGIAFITMFILMWALQSKAYYFYAAYPPLFAAGGVWLEKLFSKRPWWSLVPATLMLGFAAYWMPYLIPVLPVEKFIVYSNEKPDAEGRYHFTSDYADMFGWRDQVRVADSIYRSLPPEDQQRCIFWAENYGEAGAIRIIGNREPVCRHGSFWTWGPGPLPGEVAISIGNEADVVDRLYEEHQLIRVLKHPYAIDEENNIPVYLCRKPKVKLEEIWPSLEKRVFE</sequence>
<keyword evidence="7 8" id="KW-0472">Membrane</keyword>